<dbReference type="PANTHER" id="PTHR34978">
    <property type="entry name" value="POSSIBLE SENSOR-TRANSDUCER PROTEIN BLAR"/>
    <property type="match status" value="1"/>
</dbReference>
<comment type="caution">
    <text evidence="4">The sequence shown here is derived from an EMBL/GenBank/DDBJ whole genome shotgun (WGS) entry which is preliminary data.</text>
</comment>
<dbReference type="RefSeq" id="WP_170034958.1">
    <property type="nucleotide sequence ID" value="NZ_JABDTL010000001.1"/>
</dbReference>
<dbReference type="InterPro" id="IPR052173">
    <property type="entry name" value="Beta-lactam_resp_regulator"/>
</dbReference>
<feature type="compositionally biased region" description="Low complexity" evidence="1">
    <location>
        <begin position="376"/>
        <end position="391"/>
    </location>
</feature>
<reference evidence="4 5" key="1">
    <citation type="submission" date="2020-08" db="EMBL/GenBank/DDBJ databases">
        <title>Genomic Encyclopedia of Type Strains, Phase IV (KMG-IV): sequencing the most valuable type-strain genomes for metagenomic binning, comparative biology and taxonomic classification.</title>
        <authorList>
            <person name="Goeker M."/>
        </authorList>
    </citation>
    <scope>NUCLEOTIDE SEQUENCE [LARGE SCALE GENOMIC DNA]</scope>
    <source>
        <strain evidence="4 5">DSM 29007</strain>
    </source>
</reference>
<evidence type="ECO:0000313" key="5">
    <source>
        <dbReference type="Proteomes" id="UP000582837"/>
    </source>
</evidence>
<evidence type="ECO:0000256" key="1">
    <source>
        <dbReference type="SAM" id="MobiDB-lite"/>
    </source>
</evidence>
<feature type="region of interest" description="Disordered" evidence="1">
    <location>
        <begin position="473"/>
        <end position="531"/>
    </location>
</feature>
<keyword evidence="2" id="KW-0812">Transmembrane</keyword>
<name>A0A841H0L7_9BACT</name>
<evidence type="ECO:0000256" key="2">
    <source>
        <dbReference type="SAM" id="Phobius"/>
    </source>
</evidence>
<dbReference type="EMBL" id="JACHIA010000009">
    <property type="protein sequence ID" value="MBB6071547.1"/>
    <property type="molecule type" value="Genomic_DNA"/>
</dbReference>
<dbReference type="SUPFAM" id="SSF48371">
    <property type="entry name" value="ARM repeat"/>
    <property type="match status" value="1"/>
</dbReference>
<protein>
    <submittedName>
        <fullName evidence="4">Beta-lactamase regulating signal transducer with metallopeptidase domain</fullName>
    </submittedName>
</protein>
<keyword evidence="2" id="KW-1133">Transmembrane helix</keyword>
<proteinExistence type="predicted"/>
<feature type="transmembrane region" description="Helical" evidence="2">
    <location>
        <begin position="12"/>
        <end position="35"/>
    </location>
</feature>
<feature type="compositionally biased region" description="Low complexity" evidence="1">
    <location>
        <begin position="336"/>
        <end position="356"/>
    </location>
</feature>
<gene>
    <name evidence="4" type="ORF">HNQ61_003175</name>
</gene>
<feature type="transmembrane region" description="Helical" evidence="2">
    <location>
        <begin position="101"/>
        <end position="122"/>
    </location>
</feature>
<dbReference type="InterPro" id="IPR008756">
    <property type="entry name" value="Peptidase_M56"/>
</dbReference>
<keyword evidence="2" id="KW-0472">Membrane</keyword>
<dbReference type="InterPro" id="IPR011989">
    <property type="entry name" value="ARM-like"/>
</dbReference>
<dbReference type="Pfam" id="PF05569">
    <property type="entry name" value="Peptidase_M56"/>
    <property type="match status" value="1"/>
</dbReference>
<keyword evidence="5" id="KW-1185">Reference proteome</keyword>
<feature type="domain" description="Peptidase M56" evidence="3">
    <location>
        <begin position="101"/>
        <end position="289"/>
    </location>
</feature>
<dbReference type="PANTHER" id="PTHR34978:SF3">
    <property type="entry name" value="SLR0241 PROTEIN"/>
    <property type="match status" value="1"/>
</dbReference>
<accession>A0A841H0L7</accession>
<feature type="transmembrane region" description="Helical" evidence="2">
    <location>
        <begin position="47"/>
        <end position="67"/>
    </location>
</feature>
<dbReference type="AlphaFoldDB" id="A0A841H0L7"/>
<organism evidence="4 5">
    <name type="scientific">Longimicrobium terrae</name>
    <dbReference type="NCBI Taxonomy" id="1639882"/>
    <lineage>
        <taxon>Bacteria</taxon>
        <taxon>Pseudomonadati</taxon>
        <taxon>Gemmatimonadota</taxon>
        <taxon>Longimicrobiia</taxon>
        <taxon>Longimicrobiales</taxon>
        <taxon>Longimicrobiaceae</taxon>
        <taxon>Longimicrobium</taxon>
    </lineage>
</organism>
<feature type="region of interest" description="Disordered" evidence="1">
    <location>
        <begin position="333"/>
        <end position="391"/>
    </location>
</feature>
<sequence>MSIPLPASADAPWLASAVWLVARGTVLLAAAALLASALRGRSAASRHLVWALGLGGMLVLPALTLAVPHWEVPFVSVDAERFGASAGAGAAGGLSWGAVALAVWMTGALLVLARTAVGMLAVHAMGRRSTRVTDGVWNDRLNAARAELGLRERVRLLRAPGAAMPMTWGILRPTVLIPAQADAWSPERARAVLLHELAHVARRDCLWQTVAGLGCAAYWFHPGAWWAARRMREEREQACDDRVLAAGTRASEYAGHLLEVARAFRPGRLAAAAAVGMAGRSQLEGRVIAVLDGARARGAVGARAALLCCAMAALALFPLAAASPSIQQPRVLAEQPVAPRSPAAAPPRTAVPEAAAGTRVAVAPQPAPVRKREPVRATAPRRAPAPDDAAARVAAASPELFTGDEATIAALMRAARDVDPQVRRSAVWALGQMDDGLVVSPLLRSMSDRDPRVRSTAATAIGEYATRQRLTGIAARPVPTGTGNDIQPPRTGRSDLQPPRRDLGQRILAGLTAEVDTLPSSSIGASPDTEM</sequence>
<dbReference type="Pfam" id="PF13646">
    <property type="entry name" value="HEAT_2"/>
    <property type="match status" value="1"/>
</dbReference>
<dbReference type="Gene3D" id="1.25.10.10">
    <property type="entry name" value="Leucine-rich Repeat Variant"/>
    <property type="match status" value="1"/>
</dbReference>
<evidence type="ECO:0000259" key="3">
    <source>
        <dbReference type="Pfam" id="PF05569"/>
    </source>
</evidence>
<dbReference type="CDD" id="cd07341">
    <property type="entry name" value="M56_BlaR1_MecR1_like"/>
    <property type="match status" value="1"/>
</dbReference>
<evidence type="ECO:0000313" key="4">
    <source>
        <dbReference type="EMBL" id="MBB6071547.1"/>
    </source>
</evidence>
<feature type="transmembrane region" description="Helical" evidence="2">
    <location>
        <begin position="304"/>
        <end position="322"/>
    </location>
</feature>
<dbReference type="InterPro" id="IPR016024">
    <property type="entry name" value="ARM-type_fold"/>
</dbReference>
<dbReference type="Proteomes" id="UP000582837">
    <property type="component" value="Unassembled WGS sequence"/>
</dbReference>